<comment type="function">
    <text evidence="6">May be involved in endocytic recycling of growth factor receptors such as EGFR.</text>
</comment>
<dbReference type="Proteomes" id="UP001159641">
    <property type="component" value="Unassembled WGS sequence"/>
</dbReference>
<dbReference type="GO" id="GO:0005829">
    <property type="term" value="C:cytosol"/>
    <property type="evidence" value="ECO:0007669"/>
    <property type="project" value="UniProtKB-SubCell"/>
</dbReference>
<sequence>MVVLRERNLQAQVPEPGGATSPGRRGLQAPEPTAEGARPHGNATRSPAWSTPGAEEGLGEEAGPAVPSENAPSFARLPRAPAAVVSPKAEGAPGQNLFAGAEMAAGVPCALVTSCSSTFSADRLVQYILGTEDLIVEVTANDAVRFYPWTIDNKYYSADINLCVVPNKFLVTAEIAESVQAFVVYFDSTQKSSLDSVSSWLPLAEAWLPEVMILVCDRVSENGVNRQKAQEWCIKHGFELVELSPEELPEEDDDFPESTGVKRIVQALNANVWSNVVMKNGHRFVVPVVFGVYPQWLSEPQLTTTSAGDLPVLADRNQGFNLLSSLAGANHSTGSAETCHSEQPQLPAAERTEPLLDNRGGASNTADTQVDSIVDPTLDLDIQELASLTTGRGDLENFERLFSKLKEMKDKAATLPHEQRKLHAEKVAKAFWMAIGGDRDEIEGLSSDEEH</sequence>
<proteinExistence type="predicted"/>
<keyword evidence="5" id="KW-0653">Protein transport</keyword>
<dbReference type="Gene3D" id="3.40.50.11960">
    <property type="match status" value="1"/>
</dbReference>
<evidence type="ECO:0000313" key="11">
    <source>
        <dbReference type="Proteomes" id="UP001159641"/>
    </source>
</evidence>
<keyword evidence="4" id="KW-0597">Phosphoprotein</keyword>
<dbReference type="FunFam" id="3.40.50.11960:FF:000001">
    <property type="entry name" value="alpha- and gamma-adaptin-binding protein p34 isoform X1"/>
    <property type="match status" value="1"/>
</dbReference>
<comment type="subcellular location">
    <subcellularLocation>
        <location evidence="1">Cytoplasm</location>
        <location evidence="1">Cytosol</location>
    </subcellularLocation>
</comment>
<comment type="subunit">
    <text evidence="7">Associated with AP-1 and AP-2 complexes.</text>
</comment>
<evidence type="ECO:0000313" key="10">
    <source>
        <dbReference type="EMBL" id="KAJ8790352.1"/>
    </source>
</evidence>
<evidence type="ECO:0000256" key="6">
    <source>
        <dbReference type="ARBA" id="ARBA00059083"/>
    </source>
</evidence>
<gene>
    <name evidence="10" type="ORF">J1605_021429</name>
</gene>
<evidence type="ECO:0000256" key="9">
    <source>
        <dbReference type="SAM" id="MobiDB-lite"/>
    </source>
</evidence>
<dbReference type="InterPro" id="IPR019341">
    <property type="entry name" value="Alpha/Gamma-adaptin-bd_p34"/>
</dbReference>
<reference evidence="10 11" key="1">
    <citation type="submission" date="2022-11" db="EMBL/GenBank/DDBJ databases">
        <title>Whole genome sequence of Eschrichtius robustus ER-17-0199.</title>
        <authorList>
            <person name="Bruniche-Olsen A."/>
            <person name="Black A.N."/>
            <person name="Fields C.J."/>
            <person name="Walden K."/>
            <person name="Dewoody J.A."/>
        </authorList>
    </citation>
    <scope>NUCLEOTIDE SEQUENCE [LARGE SCALE GENOMIC DNA]</scope>
    <source>
        <strain evidence="10">ER-17-0199</strain>
        <tissue evidence="10">Blubber</tissue>
    </source>
</reference>
<accession>A0AB34HC12</accession>
<dbReference type="EMBL" id="JAIQCJ010001357">
    <property type="protein sequence ID" value="KAJ8790352.1"/>
    <property type="molecule type" value="Genomic_DNA"/>
</dbReference>
<keyword evidence="3" id="KW-0963">Cytoplasm</keyword>
<evidence type="ECO:0000256" key="8">
    <source>
        <dbReference type="ARBA" id="ARBA00074332"/>
    </source>
</evidence>
<dbReference type="PANTHER" id="PTHR14659:SF1">
    <property type="entry name" value="ALPHA- AND GAMMA-ADAPTIN-BINDING PROTEIN P34"/>
    <property type="match status" value="1"/>
</dbReference>
<protein>
    <recommendedName>
        <fullName evidence="8">Alpha- and gamma-adaptin-binding protein p34</fullName>
    </recommendedName>
</protein>
<keyword evidence="2" id="KW-0813">Transport</keyword>
<feature type="region of interest" description="Disordered" evidence="9">
    <location>
        <begin position="1"/>
        <end position="71"/>
    </location>
</feature>
<evidence type="ECO:0000256" key="7">
    <source>
        <dbReference type="ARBA" id="ARBA00063858"/>
    </source>
</evidence>
<evidence type="ECO:0000256" key="5">
    <source>
        <dbReference type="ARBA" id="ARBA00022927"/>
    </source>
</evidence>
<dbReference type="GO" id="GO:0015031">
    <property type="term" value="P:protein transport"/>
    <property type="evidence" value="ECO:0007669"/>
    <property type="project" value="UniProtKB-KW"/>
</dbReference>
<evidence type="ECO:0000256" key="3">
    <source>
        <dbReference type="ARBA" id="ARBA00022490"/>
    </source>
</evidence>
<evidence type="ECO:0000256" key="4">
    <source>
        <dbReference type="ARBA" id="ARBA00022553"/>
    </source>
</evidence>
<name>A0AB34HC12_ESCRO</name>
<dbReference type="AlphaFoldDB" id="A0AB34HC12"/>
<organism evidence="10 11">
    <name type="scientific">Eschrichtius robustus</name>
    <name type="common">California gray whale</name>
    <name type="synonym">Eschrichtius gibbosus</name>
    <dbReference type="NCBI Taxonomy" id="9764"/>
    <lineage>
        <taxon>Eukaryota</taxon>
        <taxon>Metazoa</taxon>
        <taxon>Chordata</taxon>
        <taxon>Craniata</taxon>
        <taxon>Vertebrata</taxon>
        <taxon>Euteleostomi</taxon>
        <taxon>Mammalia</taxon>
        <taxon>Eutheria</taxon>
        <taxon>Laurasiatheria</taxon>
        <taxon>Artiodactyla</taxon>
        <taxon>Whippomorpha</taxon>
        <taxon>Cetacea</taxon>
        <taxon>Mysticeti</taxon>
        <taxon>Eschrichtiidae</taxon>
        <taxon>Eschrichtius</taxon>
    </lineage>
</organism>
<comment type="caution">
    <text evidence="10">The sequence shown here is derived from an EMBL/GenBank/DDBJ whole genome shotgun (WGS) entry which is preliminary data.</text>
</comment>
<dbReference type="Pfam" id="PF10199">
    <property type="entry name" value="Adaptin_binding"/>
    <property type="match status" value="1"/>
</dbReference>
<keyword evidence="11" id="KW-1185">Reference proteome</keyword>
<dbReference type="PANTHER" id="PTHR14659">
    <property type="entry name" value="ALPHA- AND GAMMA-ADAPTIN-BINDING PROTEIN P34"/>
    <property type="match status" value="1"/>
</dbReference>
<dbReference type="SUPFAM" id="SSF52540">
    <property type="entry name" value="P-loop containing nucleoside triphosphate hydrolases"/>
    <property type="match status" value="1"/>
</dbReference>
<dbReference type="InterPro" id="IPR027417">
    <property type="entry name" value="P-loop_NTPase"/>
</dbReference>
<evidence type="ECO:0000256" key="1">
    <source>
        <dbReference type="ARBA" id="ARBA00004514"/>
    </source>
</evidence>
<evidence type="ECO:0000256" key="2">
    <source>
        <dbReference type="ARBA" id="ARBA00022448"/>
    </source>
</evidence>